<reference evidence="1" key="1">
    <citation type="submission" date="2018-05" db="EMBL/GenBank/DDBJ databases">
        <authorList>
            <person name="Lanie J.A."/>
            <person name="Ng W.-L."/>
            <person name="Kazmierczak K.M."/>
            <person name="Andrzejewski T.M."/>
            <person name="Davidsen T.M."/>
            <person name="Wayne K.J."/>
            <person name="Tettelin H."/>
            <person name="Glass J.I."/>
            <person name="Rusch D."/>
            <person name="Podicherti R."/>
            <person name="Tsui H.-C.T."/>
            <person name="Winkler M.E."/>
        </authorList>
    </citation>
    <scope>NUCLEOTIDE SEQUENCE</scope>
</reference>
<sequence length="238" mass="26472">MRVLHFSIFIILVSIMIIPNALASHDSDKQWGTVSVDKPTLELPYTTASNTQYEKIKIFGTVEEPRSTAFVYMTISEPDGKTYQVKVRVIADTNEQGHYENFILICCNSAGTYSVYVEWRGYHIGTVTIDVSAKPKSQPTDTLTAEPVTIIPNWIKTHAGWWAGGQINDSAYLLGIQYLIKEGIMVIPSTERSESSGSQEVPGWIKNSAGWWATDQIDDITYISGIQYLVSIGIIVVS</sequence>
<gene>
    <name evidence="1" type="ORF">METZ01_LOCUS332782</name>
</gene>
<dbReference type="EMBL" id="UINC01111596">
    <property type="protein sequence ID" value="SVC79928.1"/>
    <property type="molecule type" value="Genomic_DNA"/>
</dbReference>
<evidence type="ECO:0008006" key="2">
    <source>
        <dbReference type="Google" id="ProtNLM"/>
    </source>
</evidence>
<organism evidence="1">
    <name type="scientific">marine metagenome</name>
    <dbReference type="NCBI Taxonomy" id="408172"/>
    <lineage>
        <taxon>unclassified sequences</taxon>
        <taxon>metagenomes</taxon>
        <taxon>ecological metagenomes</taxon>
    </lineage>
</organism>
<accession>A0A382Q4R6</accession>
<evidence type="ECO:0000313" key="1">
    <source>
        <dbReference type="EMBL" id="SVC79928.1"/>
    </source>
</evidence>
<name>A0A382Q4R6_9ZZZZ</name>
<dbReference type="AlphaFoldDB" id="A0A382Q4R6"/>
<proteinExistence type="predicted"/>
<protein>
    <recommendedName>
        <fullName evidence="2">Blue (Type1) copper domain-containing protein</fullName>
    </recommendedName>
</protein>